<dbReference type="Pfam" id="PF21306">
    <property type="entry name" value="TetR_C_40"/>
    <property type="match status" value="1"/>
</dbReference>
<dbReference type="InterPro" id="IPR049513">
    <property type="entry name" value="TetR_C_40"/>
</dbReference>
<dbReference type="SUPFAM" id="SSF46689">
    <property type="entry name" value="Homeodomain-like"/>
    <property type="match status" value="1"/>
</dbReference>
<dbReference type="Gene3D" id="1.10.357.10">
    <property type="entry name" value="Tetracycline Repressor, domain 2"/>
    <property type="match status" value="1"/>
</dbReference>
<sequence length="236" mass="25162">MPAVPDPKDHRPRVAAERRARMRQRLIESAMIVFAQRGVGASVIPEVIASAGVSQGSFYNYFRTNEDLLAAVGDALSHDMVQMIESVVGDIEDPALRVATGMRLYLHLARSYPVVAQFLSGTGLLLVGGKGAAVYEYLPSDIKEGLKTGTFDEASADVALDMVAGAGLIAVHRMAKGRTARDYPERIVRAVLRSLGVSAASAVRLTSAPLPKLVAPPESLLEKAQEKLAAKAEPSN</sequence>
<dbReference type="InterPro" id="IPR050624">
    <property type="entry name" value="HTH-type_Tx_Regulator"/>
</dbReference>
<dbReference type="PRINTS" id="PR00455">
    <property type="entry name" value="HTHTETR"/>
</dbReference>
<dbReference type="Proteomes" id="UP000006798">
    <property type="component" value="Plasmid pBB1"/>
</dbReference>
<evidence type="ECO:0000313" key="4">
    <source>
        <dbReference type="EMBL" id="AEI82799.1"/>
    </source>
</evidence>
<organism evidence="4 5">
    <name type="scientific">Cupriavidus necator (strain ATCC 43291 / DSM 13513 / CCUG 52238 / LMG 8453 / N-1)</name>
    <name type="common">Ralstonia eutropha</name>
    <dbReference type="NCBI Taxonomy" id="1042878"/>
    <lineage>
        <taxon>Bacteria</taxon>
        <taxon>Pseudomonadati</taxon>
        <taxon>Pseudomonadota</taxon>
        <taxon>Betaproteobacteria</taxon>
        <taxon>Burkholderiales</taxon>
        <taxon>Burkholderiaceae</taxon>
        <taxon>Cupriavidus</taxon>
    </lineage>
</organism>
<name>F8GWJ1_CUPNN</name>
<dbReference type="GO" id="GO:0003677">
    <property type="term" value="F:DNA binding"/>
    <property type="evidence" value="ECO:0007669"/>
    <property type="project" value="UniProtKB-UniRule"/>
</dbReference>
<protein>
    <submittedName>
        <fullName evidence="4">Transcriptional regulator TetR family</fullName>
    </submittedName>
</protein>
<reference evidence="4 5" key="1">
    <citation type="journal article" date="2011" name="J. Bacteriol.">
        <title>Complete genome sequence of the type strain Cupriavidus necator N-1.</title>
        <authorList>
            <person name="Poehlein A."/>
            <person name="Kusian B."/>
            <person name="Friedrich B."/>
            <person name="Daniel R."/>
            <person name="Bowien B."/>
        </authorList>
    </citation>
    <scope>NUCLEOTIDE SEQUENCE [LARGE SCALE GENOMIC DNA]</scope>
    <source>
        <strain evidence="5">ATCC 43291 / DSM 13513 / CCUG 52238 / LMG 8453 / N-1</strain>
        <plasmid evidence="4 5">pBB1</plasmid>
    </source>
</reference>
<dbReference type="AlphaFoldDB" id="F8GWJ1"/>
<evidence type="ECO:0000259" key="3">
    <source>
        <dbReference type="PROSITE" id="PS50977"/>
    </source>
</evidence>
<dbReference type="InterPro" id="IPR009057">
    <property type="entry name" value="Homeodomain-like_sf"/>
</dbReference>
<keyword evidence="4" id="KW-0614">Plasmid</keyword>
<dbReference type="EMBL" id="CP002879">
    <property type="protein sequence ID" value="AEI82799.1"/>
    <property type="molecule type" value="Genomic_DNA"/>
</dbReference>
<feature type="domain" description="HTH tetR-type" evidence="3">
    <location>
        <begin position="20"/>
        <end position="80"/>
    </location>
</feature>
<dbReference type="HOGENOM" id="CLU_069356_0_2_4"/>
<geneLocation type="plasmid" evidence="4 5">
    <name>pBB1</name>
</geneLocation>
<feature type="DNA-binding region" description="H-T-H motif" evidence="2">
    <location>
        <begin position="43"/>
        <end position="62"/>
    </location>
</feature>
<dbReference type="PANTHER" id="PTHR43479:SF11">
    <property type="entry name" value="ACREF_ENVCD OPERON REPRESSOR-RELATED"/>
    <property type="match status" value="1"/>
</dbReference>
<dbReference type="Pfam" id="PF00440">
    <property type="entry name" value="TetR_N"/>
    <property type="match status" value="1"/>
</dbReference>
<dbReference type="PANTHER" id="PTHR43479">
    <property type="entry name" value="ACREF/ENVCD OPERON REPRESSOR-RELATED"/>
    <property type="match status" value="1"/>
</dbReference>
<evidence type="ECO:0000256" key="2">
    <source>
        <dbReference type="PROSITE-ProRule" id="PRU00335"/>
    </source>
</evidence>
<evidence type="ECO:0000256" key="1">
    <source>
        <dbReference type="ARBA" id="ARBA00023125"/>
    </source>
</evidence>
<gene>
    <name evidence="4" type="ordered locus">CNE_BB1p14070</name>
</gene>
<accession>F8GWJ1</accession>
<dbReference type="KEGG" id="cnc:CNE_BB1p14070"/>
<keyword evidence="1 2" id="KW-0238">DNA-binding</keyword>
<proteinExistence type="predicted"/>
<dbReference type="PROSITE" id="PS50977">
    <property type="entry name" value="HTH_TETR_2"/>
    <property type="match status" value="1"/>
</dbReference>
<evidence type="ECO:0000313" key="5">
    <source>
        <dbReference type="Proteomes" id="UP000006798"/>
    </source>
</evidence>
<dbReference type="InterPro" id="IPR001647">
    <property type="entry name" value="HTH_TetR"/>
</dbReference>